<organism evidence="4 5">
    <name type="scientific">candidate division WS6 bacterium GW2011_GWF2_39_15</name>
    <dbReference type="NCBI Taxonomy" id="1619100"/>
    <lineage>
        <taxon>Bacteria</taxon>
        <taxon>Candidatus Dojkabacteria</taxon>
    </lineage>
</organism>
<dbReference type="InterPro" id="IPR036388">
    <property type="entry name" value="WH-like_DNA-bd_sf"/>
</dbReference>
<proteinExistence type="predicted"/>
<dbReference type="AlphaFoldDB" id="A0A0G0MQU9"/>
<dbReference type="PROSITE" id="PS51755">
    <property type="entry name" value="OMPR_PHOB"/>
    <property type="match status" value="1"/>
</dbReference>
<evidence type="ECO:0000313" key="5">
    <source>
        <dbReference type="Proteomes" id="UP000034799"/>
    </source>
</evidence>
<protein>
    <recommendedName>
        <fullName evidence="3">OmpR/PhoB-type domain-containing protein</fullName>
    </recommendedName>
</protein>
<dbReference type="Gene3D" id="1.10.10.10">
    <property type="entry name" value="Winged helix-like DNA-binding domain superfamily/Winged helix DNA-binding domain"/>
    <property type="match status" value="1"/>
</dbReference>
<feature type="DNA-binding region" description="OmpR/PhoB-type" evidence="2">
    <location>
        <begin position="215"/>
        <end position="317"/>
    </location>
</feature>
<dbReference type="Pfam" id="PF00486">
    <property type="entry name" value="Trans_reg_C"/>
    <property type="match status" value="1"/>
</dbReference>
<comment type="caution">
    <text evidence="4">The sequence shown here is derived from an EMBL/GenBank/DDBJ whole genome shotgun (WGS) entry which is preliminary data.</text>
</comment>
<name>A0A0G0MQU9_9BACT</name>
<dbReference type="STRING" id="1619100.UT34_C0002G0020"/>
<keyword evidence="1 2" id="KW-0238">DNA-binding</keyword>
<feature type="domain" description="OmpR/PhoB-type" evidence="3">
    <location>
        <begin position="215"/>
        <end position="317"/>
    </location>
</feature>
<dbReference type="Proteomes" id="UP000034799">
    <property type="component" value="Unassembled WGS sequence"/>
</dbReference>
<dbReference type="InterPro" id="IPR016032">
    <property type="entry name" value="Sig_transdc_resp-reg_C-effctor"/>
</dbReference>
<sequence>MTYPKVTVKSGKDIDSINYLHTYEAAKAAFFQSKKYIILPYIPMQKRIAGKTIFLPRISRKMGAGIKYTELIDYMKFPKINENKYREYITRNFKAFWKDLIKILGEEKLSRIKNIEVWITHIGSGGRAFTEMGDNSRIVVIMRKDMILQQIFSLVIMEVLPYIGYKESYTWEETTAIREWLVESTVLNKYFPVHTPMLDSLRERKQQAKYLLDSDKYLQEIGIKGYVKILNNEVLVDNTKIVLGEKETLLFSLLLSRKGGLVDYDIIFKEVWGSNIEKFSLYAITKLVERIRKKLLNAGISEDIIHTYKGKGYYIGSSF</sequence>
<evidence type="ECO:0000313" key="4">
    <source>
        <dbReference type="EMBL" id="KKR05513.1"/>
    </source>
</evidence>
<accession>A0A0G0MQU9</accession>
<evidence type="ECO:0000256" key="2">
    <source>
        <dbReference type="PROSITE-ProRule" id="PRU01091"/>
    </source>
</evidence>
<dbReference type="InterPro" id="IPR001867">
    <property type="entry name" value="OmpR/PhoB-type_DNA-bd"/>
</dbReference>
<dbReference type="GO" id="GO:0000160">
    <property type="term" value="P:phosphorelay signal transduction system"/>
    <property type="evidence" value="ECO:0007669"/>
    <property type="project" value="InterPro"/>
</dbReference>
<gene>
    <name evidence="4" type="ORF">UT34_C0002G0020</name>
</gene>
<dbReference type="GO" id="GO:0006355">
    <property type="term" value="P:regulation of DNA-templated transcription"/>
    <property type="evidence" value="ECO:0007669"/>
    <property type="project" value="InterPro"/>
</dbReference>
<evidence type="ECO:0000259" key="3">
    <source>
        <dbReference type="PROSITE" id="PS51755"/>
    </source>
</evidence>
<dbReference type="SUPFAM" id="SSF46894">
    <property type="entry name" value="C-terminal effector domain of the bipartite response regulators"/>
    <property type="match status" value="1"/>
</dbReference>
<dbReference type="SMART" id="SM00862">
    <property type="entry name" value="Trans_reg_C"/>
    <property type="match status" value="1"/>
</dbReference>
<evidence type="ECO:0000256" key="1">
    <source>
        <dbReference type="ARBA" id="ARBA00023125"/>
    </source>
</evidence>
<reference evidence="4 5" key="1">
    <citation type="journal article" date="2015" name="Nature">
        <title>rRNA introns, odd ribosomes, and small enigmatic genomes across a large radiation of phyla.</title>
        <authorList>
            <person name="Brown C.T."/>
            <person name="Hug L.A."/>
            <person name="Thomas B.C."/>
            <person name="Sharon I."/>
            <person name="Castelle C.J."/>
            <person name="Singh A."/>
            <person name="Wilkins M.J."/>
            <person name="Williams K.H."/>
            <person name="Banfield J.F."/>
        </authorList>
    </citation>
    <scope>NUCLEOTIDE SEQUENCE [LARGE SCALE GENOMIC DNA]</scope>
</reference>
<dbReference type="EMBL" id="LBWK01000002">
    <property type="protein sequence ID" value="KKR05513.1"/>
    <property type="molecule type" value="Genomic_DNA"/>
</dbReference>
<dbReference type="GO" id="GO:0003677">
    <property type="term" value="F:DNA binding"/>
    <property type="evidence" value="ECO:0007669"/>
    <property type="project" value="UniProtKB-UniRule"/>
</dbReference>
<dbReference type="CDD" id="cd00383">
    <property type="entry name" value="trans_reg_C"/>
    <property type="match status" value="1"/>
</dbReference>